<gene>
    <name evidence="1" type="ORF">S01H4_48755</name>
</gene>
<sequence>MNNLPPVLKVYNSYGDLVEIIELYADYDYLENVNYTEEQVSEYRFTVDLPNLPEGDEVCSIETVKLNESSHEFSYFIDDQIYITLFSQQDLDGVYNITIDFGVSNTTHSVNQFIGDYSFQSLPQDNYTMIGEFYDISGEISIYTIPQVFTIDYHGPEIYQQFGVDHPINPESGSISFIIDDFSSVDHYSLNISSKVLSIQCYVIIPI</sequence>
<organism evidence="1">
    <name type="scientific">marine sediment metagenome</name>
    <dbReference type="NCBI Taxonomy" id="412755"/>
    <lineage>
        <taxon>unclassified sequences</taxon>
        <taxon>metagenomes</taxon>
        <taxon>ecological metagenomes</taxon>
    </lineage>
</organism>
<dbReference type="AlphaFoldDB" id="X1CCB8"/>
<accession>X1CCB8</accession>
<proteinExistence type="predicted"/>
<comment type="caution">
    <text evidence="1">The sequence shown here is derived from an EMBL/GenBank/DDBJ whole genome shotgun (WGS) entry which is preliminary data.</text>
</comment>
<name>X1CCB8_9ZZZZ</name>
<evidence type="ECO:0000313" key="1">
    <source>
        <dbReference type="EMBL" id="GAG93913.1"/>
    </source>
</evidence>
<reference evidence="1" key="1">
    <citation type="journal article" date="2014" name="Front. Microbiol.">
        <title>High frequency of phylogenetically diverse reductive dehalogenase-homologous genes in deep subseafloor sedimentary metagenomes.</title>
        <authorList>
            <person name="Kawai M."/>
            <person name="Futagami T."/>
            <person name="Toyoda A."/>
            <person name="Takaki Y."/>
            <person name="Nishi S."/>
            <person name="Hori S."/>
            <person name="Arai W."/>
            <person name="Tsubouchi T."/>
            <person name="Morono Y."/>
            <person name="Uchiyama I."/>
            <person name="Ito T."/>
            <person name="Fujiyama A."/>
            <person name="Inagaki F."/>
            <person name="Takami H."/>
        </authorList>
    </citation>
    <scope>NUCLEOTIDE SEQUENCE</scope>
    <source>
        <strain evidence="1">Expedition CK06-06</strain>
    </source>
</reference>
<protein>
    <submittedName>
        <fullName evidence="1">Uncharacterized protein</fullName>
    </submittedName>
</protein>
<dbReference type="EMBL" id="BART01027507">
    <property type="protein sequence ID" value="GAG93913.1"/>
    <property type="molecule type" value="Genomic_DNA"/>
</dbReference>